<feature type="transmembrane region" description="Helical" evidence="1">
    <location>
        <begin position="21"/>
        <end position="47"/>
    </location>
</feature>
<keyword evidence="1" id="KW-0812">Transmembrane</keyword>
<organism evidence="2 3">
    <name type="scientific">Oceanobacillus jordanicus</name>
    <dbReference type="NCBI Taxonomy" id="2867266"/>
    <lineage>
        <taxon>Bacteria</taxon>
        <taxon>Bacillati</taxon>
        <taxon>Bacillota</taxon>
        <taxon>Bacilli</taxon>
        <taxon>Bacillales</taxon>
        <taxon>Bacillaceae</taxon>
        <taxon>Oceanobacillus</taxon>
    </lineage>
</organism>
<dbReference type="AlphaFoldDB" id="A0AAW5BC70"/>
<dbReference type="RefSeq" id="WP_238021121.1">
    <property type="nucleotide sequence ID" value="NZ_JAIFZM010000018.1"/>
</dbReference>
<name>A0AAW5BC70_9BACI</name>
<keyword evidence="1" id="KW-1133">Transmembrane helix</keyword>
<reference evidence="2 3" key="1">
    <citation type="journal article" date="2022" name="Evol. Bioinform. Online">
        <title>Draft Genome Sequence of Oceanobacillus jordanicus Strain GSFE11, a Halotolerant Plant Growth-Promoting Bacterial Endophyte Isolated From the Jordan Valley.</title>
        <authorList>
            <person name="Alhindi T."/>
            <person name="Albdaiwi R."/>
        </authorList>
    </citation>
    <scope>NUCLEOTIDE SEQUENCE [LARGE SCALE GENOMIC DNA]</scope>
    <source>
        <strain evidence="2 3">GSFE11</strain>
    </source>
</reference>
<dbReference type="EMBL" id="JAIFZM010000018">
    <property type="protein sequence ID" value="MCG3420794.1"/>
    <property type="molecule type" value="Genomic_DNA"/>
</dbReference>
<gene>
    <name evidence="2" type="ORF">K3T81_16740</name>
</gene>
<evidence type="ECO:0000313" key="3">
    <source>
        <dbReference type="Proteomes" id="UP001199631"/>
    </source>
</evidence>
<keyword evidence="1" id="KW-0472">Membrane</keyword>
<dbReference type="Pfam" id="PF06691">
    <property type="entry name" value="DUF1189"/>
    <property type="match status" value="1"/>
</dbReference>
<sequence length="160" mass="18549">MKFRQVFLQSLKLPSKQATFSLNRVSMDVTIIYMFILLILVSIPAFIDRIVENSGVSAELNIAFLIIYFFIFYYLPMAVFVCIGVSIIAYIGFGLAKLMERKLQFPLLWKMSVFIATIPFIIYTIIALLLPVDDMLLGAFFVYILIMLFFIISIYPKRRK</sequence>
<feature type="transmembrane region" description="Helical" evidence="1">
    <location>
        <begin position="62"/>
        <end position="95"/>
    </location>
</feature>
<proteinExistence type="predicted"/>
<dbReference type="InterPro" id="IPR009574">
    <property type="entry name" value="DUF1189"/>
</dbReference>
<evidence type="ECO:0000256" key="1">
    <source>
        <dbReference type="SAM" id="Phobius"/>
    </source>
</evidence>
<keyword evidence="3" id="KW-1185">Reference proteome</keyword>
<comment type="caution">
    <text evidence="2">The sequence shown here is derived from an EMBL/GenBank/DDBJ whole genome shotgun (WGS) entry which is preliminary data.</text>
</comment>
<accession>A0AAW5BC70</accession>
<protein>
    <submittedName>
        <fullName evidence="2">DUF1189 domain-containing protein</fullName>
    </submittedName>
</protein>
<feature type="transmembrane region" description="Helical" evidence="1">
    <location>
        <begin position="107"/>
        <end position="130"/>
    </location>
</feature>
<evidence type="ECO:0000313" key="2">
    <source>
        <dbReference type="EMBL" id="MCG3420794.1"/>
    </source>
</evidence>
<feature type="transmembrane region" description="Helical" evidence="1">
    <location>
        <begin position="136"/>
        <end position="155"/>
    </location>
</feature>
<dbReference type="Proteomes" id="UP001199631">
    <property type="component" value="Unassembled WGS sequence"/>
</dbReference>